<dbReference type="FunFam" id="3.40.50.1000:FF:000148">
    <property type="entry name" value="Haloacid dehalogenase superfamily protein"/>
    <property type="match status" value="1"/>
</dbReference>
<evidence type="ECO:0008006" key="3">
    <source>
        <dbReference type="Google" id="ProtNLM"/>
    </source>
</evidence>
<dbReference type="NCBIfam" id="TIGR01662">
    <property type="entry name" value="HAD-SF-IIIA"/>
    <property type="match status" value="1"/>
</dbReference>
<keyword evidence="2" id="KW-1185">Reference proteome</keyword>
<dbReference type="InterPro" id="IPR027706">
    <property type="entry name" value="PGP_Pase"/>
</dbReference>
<name>A0AAV8T891_9ROSI</name>
<gene>
    <name evidence="1" type="ORF">K2173_023216</name>
</gene>
<dbReference type="GO" id="GO:0005737">
    <property type="term" value="C:cytoplasm"/>
    <property type="evidence" value="ECO:0007669"/>
    <property type="project" value="TreeGrafter"/>
</dbReference>
<dbReference type="Gene3D" id="3.40.50.1000">
    <property type="entry name" value="HAD superfamily/HAD-like"/>
    <property type="match status" value="1"/>
</dbReference>
<dbReference type="InterPro" id="IPR023214">
    <property type="entry name" value="HAD_sf"/>
</dbReference>
<sequence>MQSTSVVSLRRNNNSINKDFRVSFSPPFSTSFPFICHLPIKPFSFCSPSNYKTGSKLTPSLIVLSPTCSYGSYKDQPHYLTKASSRSRPCYCHSISNLSHFFFDHLHLDSYPGIRNQQERQDRRVQFKTGRGLFTNMWWVDLKAAVGQRINLEGIVSSASVFVKDRHLALPHVSVPDVRYIDWAELRKRGFRGVVFDKDNTITVPYSLKLWGPLESSIERCKSVFENEVAVFSNSSGLYEYDYDGSKARALEKAIGIKVLRHRVKKPAGTAEEMEKHFGCKSWQLVIVGDRPFTDIVYGNRNGLLTILTEPLSLAEEPFVVRQVRKLEMFLINCWLRRGLKPADHSLLPDVTSSVKDPLQFDKI</sequence>
<dbReference type="PANTHER" id="PTHR19288">
    <property type="entry name" value="4-NITROPHENYLPHOSPHATASE-RELATED"/>
    <property type="match status" value="1"/>
</dbReference>
<dbReference type="NCBIfam" id="TIGR01668">
    <property type="entry name" value="YqeG_hyp_ppase"/>
    <property type="match status" value="1"/>
</dbReference>
<evidence type="ECO:0000313" key="1">
    <source>
        <dbReference type="EMBL" id="KAJ8763011.1"/>
    </source>
</evidence>
<organism evidence="1 2">
    <name type="scientific">Erythroxylum novogranatense</name>
    <dbReference type="NCBI Taxonomy" id="1862640"/>
    <lineage>
        <taxon>Eukaryota</taxon>
        <taxon>Viridiplantae</taxon>
        <taxon>Streptophyta</taxon>
        <taxon>Embryophyta</taxon>
        <taxon>Tracheophyta</taxon>
        <taxon>Spermatophyta</taxon>
        <taxon>Magnoliopsida</taxon>
        <taxon>eudicotyledons</taxon>
        <taxon>Gunneridae</taxon>
        <taxon>Pentapetalae</taxon>
        <taxon>rosids</taxon>
        <taxon>fabids</taxon>
        <taxon>Malpighiales</taxon>
        <taxon>Erythroxylaceae</taxon>
        <taxon>Erythroxylum</taxon>
    </lineage>
</organism>
<dbReference type="InterPro" id="IPR010021">
    <property type="entry name" value="PGPP1/Gep4"/>
</dbReference>
<evidence type="ECO:0000313" key="2">
    <source>
        <dbReference type="Proteomes" id="UP001159364"/>
    </source>
</evidence>
<dbReference type="InterPro" id="IPR036412">
    <property type="entry name" value="HAD-like_sf"/>
</dbReference>
<dbReference type="EMBL" id="JAIWQS010000006">
    <property type="protein sequence ID" value="KAJ8763011.1"/>
    <property type="molecule type" value="Genomic_DNA"/>
</dbReference>
<dbReference type="AlphaFoldDB" id="A0AAV8T891"/>
<proteinExistence type="predicted"/>
<dbReference type="GO" id="GO:0008962">
    <property type="term" value="F:phosphatidylglycerophosphatase activity"/>
    <property type="evidence" value="ECO:0007669"/>
    <property type="project" value="InterPro"/>
</dbReference>
<accession>A0AAV8T891</accession>
<protein>
    <recommendedName>
        <fullName evidence="3">Haloacid dehalogenase superfamily protein</fullName>
    </recommendedName>
</protein>
<dbReference type="Proteomes" id="UP001159364">
    <property type="component" value="Linkage Group LG06"/>
</dbReference>
<dbReference type="InterPro" id="IPR006549">
    <property type="entry name" value="HAD-SF_hydro_IIIA"/>
</dbReference>
<dbReference type="SUPFAM" id="SSF56784">
    <property type="entry name" value="HAD-like"/>
    <property type="match status" value="1"/>
</dbReference>
<comment type="caution">
    <text evidence="1">The sequence shown here is derived from an EMBL/GenBank/DDBJ whole genome shotgun (WGS) entry which is preliminary data.</text>
</comment>
<dbReference type="PANTHER" id="PTHR19288:SF25">
    <property type="entry name" value="PHOSPHATIDYLGLYCEROPHOSPHATASE GEP4, MITOCHONDRIAL"/>
    <property type="match status" value="1"/>
</dbReference>
<reference evidence="1 2" key="1">
    <citation type="submission" date="2021-09" db="EMBL/GenBank/DDBJ databases">
        <title>Genomic insights and catalytic innovation underlie evolution of tropane alkaloids biosynthesis.</title>
        <authorList>
            <person name="Wang Y.-J."/>
            <person name="Tian T."/>
            <person name="Huang J.-P."/>
            <person name="Huang S.-X."/>
        </authorList>
    </citation>
    <scope>NUCLEOTIDE SEQUENCE [LARGE SCALE GENOMIC DNA]</scope>
    <source>
        <strain evidence="1">KIB-2018</strain>
        <tissue evidence="1">Leaf</tissue>
    </source>
</reference>
<dbReference type="Pfam" id="PF09419">
    <property type="entry name" value="PGP_phosphatase"/>
    <property type="match status" value="1"/>
</dbReference>